<reference evidence="8" key="1">
    <citation type="submission" date="2023-03" db="EMBL/GenBank/DDBJ databases">
        <authorList>
            <person name="Julca I."/>
        </authorList>
    </citation>
    <scope>NUCLEOTIDE SEQUENCE</scope>
</reference>
<dbReference type="Gene3D" id="3.80.10.10">
    <property type="entry name" value="Ribonuclease Inhibitor"/>
    <property type="match status" value="1"/>
</dbReference>
<keyword evidence="5" id="KW-0067">ATP-binding</keyword>
<dbReference type="PANTHER" id="PTHR15140:SF33">
    <property type="entry name" value="LATE BLIGHT RESISTANCE PROTEIN HOMOLOG R1A-3 ISOFORM X1"/>
    <property type="match status" value="1"/>
</dbReference>
<dbReference type="InterPro" id="IPR055414">
    <property type="entry name" value="LRR_R13L4/SHOC2-like"/>
</dbReference>
<dbReference type="Pfam" id="PF00931">
    <property type="entry name" value="NB-ARC"/>
    <property type="match status" value="1"/>
</dbReference>
<organism evidence="8 9">
    <name type="scientific">Oldenlandia corymbosa var. corymbosa</name>
    <dbReference type="NCBI Taxonomy" id="529605"/>
    <lineage>
        <taxon>Eukaryota</taxon>
        <taxon>Viridiplantae</taxon>
        <taxon>Streptophyta</taxon>
        <taxon>Embryophyta</taxon>
        <taxon>Tracheophyta</taxon>
        <taxon>Spermatophyta</taxon>
        <taxon>Magnoliopsida</taxon>
        <taxon>eudicotyledons</taxon>
        <taxon>Gunneridae</taxon>
        <taxon>Pentapetalae</taxon>
        <taxon>asterids</taxon>
        <taxon>lamiids</taxon>
        <taxon>Gentianales</taxon>
        <taxon>Rubiaceae</taxon>
        <taxon>Rubioideae</taxon>
        <taxon>Spermacoceae</taxon>
        <taxon>Hedyotis-Oldenlandia complex</taxon>
        <taxon>Oldenlandia</taxon>
    </lineage>
</organism>
<dbReference type="SUPFAM" id="SSF52540">
    <property type="entry name" value="P-loop containing nucleoside triphosphate hydrolases"/>
    <property type="match status" value="1"/>
</dbReference>
<evidence type="ECO:0000256" key="5">
    <source>
        <dbReference type="ARBA" id="ARBA00022840"/>
    </source>
</evidence>
<keyword evidence="9" id="KW-1185">Reference proteome</keyword>
<dbReference type="SUPFAM" id="SSF52058">
    <property type="entry name" value="L domain-like"/>
    <property type="match status" value="1"/>
</dbReference>
<dbReference type="FunFam" id="3.40.50.300:FF:001091">
    <property type="entry name" value="Probable disease resistance protein At1g61300"/>
    <property type="match status" value="1"/>
</dbReference>
<dbReference type="InterPro" id="IPR032675">
    <property type="entry name" value="LRR_dom_sf"/>
</dbReference>
<feature type="domain" description="NB-ARC" evidence="6">
    <location>
        <begin position="41"/>
        <end position="210"/>
    </location>
</feature>
<feature type="domain" description="Disease resistance R13L4/SHOC-2-like LRR" evidence="7">
    <location>
        <begin position="274"/>
        <end position="555"/>
    </location>
</feature>
<dbReference type="Pfam" id="PF23598">
    <property type="entry name" value="LRR_14"/>
    <property type="match status" value="1"/>
</dbReference>
<dbReference type="InterPro" id="IPR027417">
    <property type="entry name" value="P-loop_NTPase"/>
</dbReference>
<sequence>MSEFEVKEPEIKVTKETMTLTLVPSTTISSRTNQIVGLHHQEAESIMNQIIRGGEKLKIVSIVGRPGIGKTTLAERVYNDRRIMCHFPACALTTVSQTVDRRNLLLDLLKQVSPEKYYSESTSNNTVDDVANELRRSLKQKRYFIVLDDIWEATVWRNLKIAFPDDSKGSRIMLTSRNREEIAGLTSPGEVHELRPLNKEESLELFHSKLSSGSAQSIAKARDEHFCHFLNGEHEDLSTFKEPRHQWRLITNSGLKQFLDSENTRPGGNRVVFEIPSEIGQLVRLAYFAIRGYNLNIPMCVFDLYNLETLIINEFSAEKFVLPSTFWNLQRLKHLYMKGRALGILPIENLENFCHSRELDRISGVILPHERMEGVIKMFPNIRKFKIKIQGFDDNHAGNHVQIAALASLCQLKSLNLSVEKSQLPEKSFFELSIPTNLQKLSFSGIPLSKNSLSSIGKLPNLEVLKLENTEIQGDKWTMEEEEFSKLRALKLNSRYLSSWSAPQDQLMCLEELELRDCLFLKEMPSCLGTTPSIQMIKVVNCQDIVEEFVKKVEEEQLGFGNSDLKVIIQSRRKQGAGNFSAPL</sequence>
<proteinExistence type="inferred from homology"/>
<comment type="similarity">
    <text evidence="1">Belongs to the disease resistance NB-LRR family.</text>
</comment>
<keyword evidence="2" id="KW-0677">Repeat</keyword>
<dbReference type="GO" id="GO:0006952">
    <property type="term" value="P:defense response"/>
    <property type="evidence" value="ECO:0007669"/>
    <property type="project" value="UniProtKB-KW"/>
</dbReference>
<dbReference type="EMBL" id="OX459123">
    <property type="protein sequence ID" value="CAI9109239.1"/>
    <property type="molecule type" value="Genomic_DNA"/>
</dbReference>
<name>A0AAV1DN84_OLDCO</name>
<dbReference type="Gene3D" id="3.40.50.300">
    <property type="entry name" value="P-loop containing nucleotide triphosphate hydrolases"/>
    <property type="match status" value="1"/>
</dbReference>
<evidence type="ECO:0000259" key="7">
    <source>
        <dbReference type="Pfam" id="PF23598"/>
    </source>
</evidence>
<protein>
    <submittedName>
        <fullName evidence="8">OLC1v1009024C1</fullName>
    </submittedName>
</protein>
<evidence type="ECO:0000313" key="9">
    <source>
        <dbReference type="Proteomes" id="UP001161247"/>
    </source>
</evidence>
<dbReference type="GO" id="GO:0005524">
    <property type="term" value="F:ATP binding"/>
    <property type="evidence" value="ECO:0007669"/>
    <property type="project" value="UniProtKB-KW"/>
</dbReference>
<gene>
    <name evidence="8" type="ORF">OLC1_LOCUS17177</name>
</gene>
<dbReference type="Proteomes" id="UP001161247">
    <property type="component" value="Chromosome 6"/>
</dbReference>
<evidence type="ECO:0000256" key="3">
    <source>
        <dbReference type="ARBA" id="ARBA00022741"/>
    </source>
</evidence>
<dbReference type="AlphaFoldDB" id="A0AAV1DN84"/>
<evidence type="ECO:0000256" key="2">
    <source>
        <dbReference type="ARBA" id="ARBA00022737"/>
    </source>
</evidence>
<dbReference type="PANTHER" id="PTHR15140">
    <property type="entry name" value="TUBULIN-SPECIFIC CHAPERONE E"/>
    <property type="match status" value="1"/>
</dbReference>
<keyword evidence="3" id="KW-0547">Nucleotide-binding</keyword>
<evidence type="ECO:0000259" key="6">
    <source>
        <dbReference type="Pfam" id="PF00931"/>
    </source>
</evidence>
<evidence type="ECO:0000313" key="8">
    <source>
        <dbReference type="EMBL" id="CAI9109239.1"/>
    </source>
</evidence>
<keyword evidence="4" id="KW-0611">Plant defense</keyword>
<accession>A0AAV1DN84</accession>
<dbReference type="GO" id="GO:0043531">
    <property type="term" value="F:ADP binding"/>
    <property type="evidence" value="ECO:0007669"/>
    <property type="project" value="InterPro"/>
</dbReference>
<dbReference type="PRINTS" id="PR00364">
    <property type="entry name" value="DISEASERSIST"/>
</dbReference>
<evidence type="ECO:0000256" key="1">
    <source>
        <dbReference type="ARBA" id="ARBA00008894"/>
    </source>
</evidence>
<evidence type="ECO:0000256" key="4">
    <source>
        <dbReference type="ARBA" id="ARBA00022821"/>
    </source>
</evidence>
<dbReference type="InterPro" id="IPR002182">
    <property type="entry name" value="NB-ARC"/>
</dbReference>